<dbReference type="InterPro" id="IPR019821">
    <property type="entry name" value="Kinesin_motor_CS"/>
</dbReference>
<dbReference type="PRINTS" id="PR00380">
    <property type="entry name" value="KINESINHEAVY"/>
</dbReference>
<keyword evidence="4 8" id="KW-0067">ATP-binding</keyword>
<evidence type="ECO:0000256" key="9">
    <source>
        <dbReference type="SAM" id="Coils"/>
    </source>
</evidence>
<dbReference type="SMART" id="SM00129">
    <property type="entry name" value="KISc"/>
    <property type="match status" value="1"/>
</dbReference>
<dbReference type="PROSITE" id="PS00411">
    <property type="entry name" value="KINESIN_MOTOR_1"/>
    <property type="match status" value="1"/>
</dbReference>
<evidence type="ECO:0000259" key="11">
    <source>
        <dbReference type="PROSITE" id="PS50067"/>
    </source>
</evidence>
<dbReference type="PANTHER" id="PTHR37739">
    <property type="entry name" value="KINESIN-LIKE PROTEIN KIN-12D"/>
    <property type="match status" value="1"/>
</dbReference>
<feature type="region of interest" description="Disordered" evidence="10">
    <location>
        <begin position="1"/>
        <end position="26"/>
    </location>
</feature>
<feature type="compositionally biased region" description="Polar residues" evidence="10">
    <location>
        <begin position="9"/>
        <end position="23"/>
    </location>
</feature>
<feature type="coiled-coil region" evidence="9">
    <location>
        <begin position="1185"/>
        <end position="1323"/>
    </location>
</feature>
<dbReference type="PANTHER" id="PTHR37739:SF8">
    <property type="entry name" value="KINESIN-LIKE PROTEIN KIN-12D"/>
    <property type="match status" value="1"/>
</dbReference>
<evidence type="ECO:0000256" key="8">
    <source>
        <dbReference type="PROSITE-ProRule" id="PRU00283"/>
    </source>
</evidence>
<feature type="coiled-coil region" evidence="9">
    <location>
        <begin position="534"/>
        <end position="561"/>
    </location>
</feature>
<feature type="binding site" evidence="8">
    <location>
        <begin position="271"/>
        <end position="278"/>
    </location>
    <ligand>
        <name>ATP</name>
        <dbReference type="ChEBI" id="CHEBI:30616"/>
    </ligand>
</feature>
<accession>A0A142KWB9</accession>
<keyword evidence="5 9" id="KW-0175">Coiled coil</keyword>
<evidence type="ECO:0000256" key="5">
    <source>
        <dbReference type="ARBA" id="ARBA00023054"/>
    </source>
</evidence>
<feature type="coiled-coil region" evidence="9">
    <location>
        <begin position="1051"/>
        <end position="1131"/>
    </location>
</feature>
<keyword evidence="2" id="KW-0493">Microtubule</keyword>
<keyword evidence="1" id="KW-0934">Plastid</keyword>
<dbReference type="GO" id="GO:0007018">
    <property type="term" value="P:microtubule-based movement"/>
    <property type="evidence" value="ECO:0007669"/>
    <property type="project" value="InterPro"/>
</dbReference>
<keyword evidence="3 8" id="KW-0547">Nucleotide-binding</keyword>
<evidence type="ECO:0000256" key="4">
    <source>
        <dbReference type="ARBA" id="ARBA00022840"/>
    </source>
</evidence>
<dbReference type="OMA" id="VICEMEN"/>
<organism evidence="12">
    <name type="scientific">Marsilea vestita</name>
    <name type="common">Hairy water-clover</name>
    <dbReference type="NCBI Taxonomy" id="59764"/>
    <lineage>
        <taxon>Eukaryota</taxon>
        <taxon>Viridiplantae</taxon>
        <taxon>Streptophyta</taxon>
        <taxon>Embryophyta</taxon>
        <taxon>Tracheophyta</taxon>
        <taxon>Polypodiopsida</taxon>
        <taxon>Polypodiidae</taxon>
        <taxon>Salviniales</taxon>
        <taxon>Marsileaceae</taxon>
        <taxon>Marsilea</taxon>
    </lineage>
</organism>
<dbReference type="InterPro" id="IPR044986">
    <property type="entry name" value="KIF15/KIN-12"/>
</dbReference>
<dbReference type="InterPro" id="IPR027417">
    <property type="entry name" value="P-loop_NTPase"/>
</dbReference>
<dbReference type="Pfam" id="PF00225">
    <property type="entry name" value="Kinesin"/>
    <property type="match status" value="1"/>
</dbReference>
<evidence type="ECO:0000313" key="12">
    <source>
        <dbReference type="EMBL" id="AMS24239.1"/>
    </source>
</evidence>
<dbReference type="GO" id="GO:0008017">
    <property type="term" value="F:microtubule binding"/>
    <property type="evidence" value="ECO:0007669"/>
    <property type="project" value="InterPro"/>
</dbReference>
<dbReference type="FunFam" id="3.40.850.10:FF:000033">
    <property type="entry name" value="Kinesin-like protein KIN-12E"/>
    <property type="match status" value="1"/>
</dbReference>
<dbReference type="PROSITE" id="PS50067">
    <property type="entry name" value="KINESIN_MOTOR_2"/>
    <property type="match status" value="1"/>
</dbReference>
<feature type="domain" description="Kinesin motor" evidence="11">
    <location>
        <begin position="190"/>
        <end position="527"/>
    </location>
</feature>
<proteinExistence type="evidence at transcript level"/>
<dbReference type="InterPro" id="IPR036961">
    <property type="entry name" value="Kinesin_motor_dom_sf"/>
</dbReference>
<dbReference type="GO" id="GO:0005524">
    <property type="term" value="F:ATP binding"/>
    <property type="evidence" value="ECO:0007669"/>
    <property type="project" value="UniProtKB-UniRule"/>
</dbReference>
<name>A0A142KWB9_MARVE</name>
<comment type="similarity">
    <text evidence="7">Belongs to the TRAFAC class myosin-kinesin ATPase superfamily. Kinesin family. KIN-12 subfamily.</text>
</comment>
<protein>
    <submittedName>
        <fullName evidence="12">Kinesin 12-Ie protein</fullName>
    </submittedName>
</protein>
<sequence>MENHCREVTPTSRSQTSNYSGQAVSPRVPLSENPILLFTGEAIVPDRYEACTPSKAKVLFADASVFGNPTARNAGPVSATPTRKKTSSPAQLRNSNRKKPSPIGTKSKANVGASLAEKHIGSNTVELDQTVGSVQKNNPSSRANYVSRCPRSLFPSSAGSTTPGSCNIQAASHTEYFSLERDAEFWNDHNVQVLIRIRPLNAAERSANGPLTCVRQESPHSLSWLGQPETMFTFDHVCCSSTTQEEIFEVAGMPMVDNCINGYNSSIFAYGQTGSGKTHTMLGDIEEIENMPNPNRGVTPRIFEYLFSKISMEEEKHRKDHLGITCRCSFLEIYNEQITDLLDPSSTNLQIHEDPKKGIFVENLKEVEVKNTGDVMELLFQGTANRRVAQTRMNQESSRSHCVFTCVIKSKWTSNAGTRVRYGRLNLVDLAGSERQKSSGAEGERLREAVNINKSLSTLGLVIMTLVDVAHGKQRHVPYRDSKLTFLLQDSLGGNSKTAIIATVSPSIICASETLSTLKFAQRTKFIQNNAIINEDASDDVTKLRSQIENLKNELERLRSVSESTGYEQSSVDKDINVETHDFGSENEKALLHPTPETSLWIDKESVESLSAGAIQDEVIGKKYEIGSENQQLKCLIQEYEMETNHLKSIVQVKDEKIQSLECAAESLISNEGHLKEENMLLRQEINLLQQKQNQNPELLYFALENKRLMDELKSVQISHGREREIKLDNQLTNLLDEGNIALDQAIVEINDIQKCSSHEKMNEIKTGLKVGSHNLLTDAYNIAKDLEQQVRSLWDMVSNYNPDQSSVSRISDPFIWQDKVLQSEHKDSDKGSIHEYYADVEVPNSADADHSESVPDQLLAGNLMTSEGSMKEDLETLKQLLVVSEKKRLAEGELYRQAIVEMKRDQKKMKAKLGKLMSEVRDKEDTLVSVKREMQIALASFTESQMRRKKIGAELDCTMNCKNHVRLLEDELNDAHNTVTEMHKNLMLVESEMSKMFTVMETKLLDAESAWSTEKTNILLDLDRTKIDAAERVCKANESIKKFQDGQEVIKEAEQTMVALMVANETARKEKINRMQQWEKERQSLVSEISGLKQRLTQTFEESLLNEMCYKDLKEALQSTENRISFVLEKADTILNKLCDVRCTENELLGSIEFSTTKLEECCESSLKFIDEMFHRVTETLIENEVLVKELQQTQQLGDEMENENNSLKECITESLKKIESLESQLKDVLKQKEELEIRLQSVNEELETKKTFTDNFEQTAEKENEVNVLERSVKEFEITITTLECQIESLKRDAELQQLEKEDLEMEVQALRHQIGTEREECQSRFDDKKRQIILEAQKEVAAVSKDLSDKVAENKSLKLQIEELILAAEKQAELHSDKLSSLESMVYNLIVEKDEMKRSLTTKCTEKHIVKHSNSPFKCMSSALSRQINFEMDEELYSNRRRIQELEDIAASRQKEIFHLSKKLGEAESMTGDVIRDLLGVKHDFVNNRVSLDPQQIEEMSNALCHLQKESRAKEKELEALRKQYDQDKSSWSEDIGRRQGEVLAARLAFEKLRQKELMLKAENKRLKSDLSKQKKKLVQFEDNSKTKQQRDYEEDICHHQEGLTLER</sequence>
<dbReference type="SUPFAM" id="SSF52540">
    <property type="entry name" value="P-loop containing nucleoside triphosphate hydrolases"/>
    <property type="match status" value="1"/>
</dbReference>
<evidence type="ECO:0000256" key="3">
    <source>
        <dbReference type="ARBA" id="ARBA00022741"/>
    </source>
</evidence>
<feature type="region of interest" description="Disordered" evidence="10">
    <location>
        <begin position="1567"/>
        <end position="1611"/>
    </location>
</feature>
<dbReference type="GO" id="GO:0005874">
    <property type="term" value="C:microtubule"/>
    <property type="evidence" value="ECO:0007669"/>
    <property type="project" value="UniProtKB-KW"/>
</dbReference>
<reference evidence="12" key="1">
    <citation type="journal article" date="2016" name="Cytoskeleton">
        <title>Transcriptome analysis reveals a diverse family of kinesins essential for spermatogenesis in the fern Marsilea.</title>
        <authorList>
            <person name="Tomei E.J."/>
            <person name="Wolniak S.M."/>
        </authorList>
    </citation>
    <scope>NUCLEOTIDE SEQUENCE</scope>
</reference>
<evidence type="ECO:0000256" key="6">
    <source>
        <dbReference type="ARBA" id="ARBA00023175"/>
    </source>
</evidence>
<evidence type="ECO:0000256" key="7">
    <source>
        <dbReference type="ARBA" id="ARBA00034488"/>
    </source>
</evidence>
<dbReference type="GO" id="GO:0003777">
    <property type="term" value="F:microtubule motor activity"/>
    <property type="evidence" value="ECO:0007669"/>
    <property type="project" value="InterPro"/>
</dbReference>
<dbReference type="Gene3D" id="3.40.850.10">
    <property type="entry name" value="Kinesin motor domain"/>
    <property type="match status" value="1"/>
</dbReference>
<evidence type="ECO:0000256" key="2">
    <source>
        <dbReference type="ARBA" id="ARBA00022701"/>
    </source>
</evidence>
<feature type="region of interest" description="Disordered" evidence="10">
    <location>
        <begin position="69"/>
        <end position="108"/>
    </location>
</feature>
<keyword evidence="6 8" id="KW-0505">Motor protein</keyword>
<evidence type="ECO:0000256" key="10">
    <source>
        <dbReference type="SAM" id="MobiDB-lite"/>
    </source>
</evidence>
<dbReference type="InterPro" id="IPR001752">
    <property type="entry name" value="Kinesin_motor_dom"/>
</dbReference>
<evidence type="ECO:0000256" key="1">
    <source>
        <dbReference type="ARBA" id="ARBA00022528"/>
    </source>
</evidence>
<dbReference type="EMBL" id="KT986265">
    <property type="protein sequence ID" value="AMS24239.1"/>
    <property type="molecule type" value="mRNA"/>
</dbReference>
<keyword evidence="1" id="KW-0150">Chloroplast</keyword>